<comment type="caution">
    <text evidence="2">The sequence shown here is derived from an EMBL/GenBank/DDBJ whole genome shotgun (WGS) entry which is preliminary data.</text>
</comment>
<feature type="compositionally biased region" description="Basic and acidic residues" evidence="1">
    <location>
        <begin position="99"/>
        <end position="115"/>
    </location>
</feature>
<evidence type="ECO:0000256" key="1">
    <source>
        <dbReference type="SAM" id="MobiDB-lite"/>
    </source>
</evidence>
<dbReference type="Proteomes" id="UP000094849">
    <property type="component" value="Unassembled WGS sequence"/>
</dbReference>
<feature type="compositionally biased region" description="Acidic residues" evidence="1">
    <location>
        <begin position="77"/>
        <end position="97"/>
    </location>
</feature>
<gene>
    <name evidence="2" type="ORF">A3196_19830</name>
</gene>
<reference evidence="2 3" key="1">
    <citation type="submission" date="2016-03" db="EMBL/GenBank/DDBJ databases">
        <title>Chemosynthetic sulphur-oxidizing symbionts of marine invertebrate animals are capable of nitrogen fixation.</title>
        <authorList>
            <person name="Petersen J.M."/>
            <person name="Kemper A."/>
            <person name="Gruber-Vodicka H."/>
            <person name="Cardini U."/>
            <person name="Geest Mvander."/>
            <person name="Kleiner M."/>
            <person name="Bulgheresi S."/>
            <person name="Fussmann M."/>
            <person name="Herbold C."/>
            <person name="Seah B.K.B."/>
            <person name="Antony C.Paul."/>
            <person name="Liu D."/>
            <person name="Belitz A."/>
            <person name="Weber M."/>
        </authorList>
    </citation>
    <scope>NUCLEOTIDE SEQUENCE [LARGE SCALE GENOMIC DNA]</scope>
    <source>
        <strain evidence="2">G_D</strain>
    </source>
</reference>
<name>A0A1E2UH69_9GAMM</name>
<accession>A0A1E2UH69</accession>
<evidence type="ECO:0008006" key="4">
    <source>
        <dbReference type="Google" id="ProtNLM"/>
    </source>
</evidence>
<sequence length="203" mass="22432">MVVTHGADIDYEDRSAHQISIRVTDSTGNTFTETIAINVADVQEAMSVAEEDYSNADVDDDSGLLEDSDDLDRRDELDEDSGLSTDSDYEFSEESSELAEGRDFADSQDLDHEVREDEADNPFDGANYFDEGRAEGWTDVVQLNPDADPNADPSNPWEISVDGEQVQYDIADNALSVNPETSSQITFSDGSELTIEGVERIEW</sequence>
<evidence type="ECO:0000313" key="3">
    <source>
        <dbReference type="Proteomes" id="UP000094849"/>
    </source>
</evidence>
<proteinExistence type="predicted"/>
<dbReference type="EMBL" id="LVJZ01000007">
    <property type="protein sequence ID" value="ODB91974.1"/>
    <property type="molecule type" value="Genomic_DNA"/>
</dbReference>
<keyword evidence="3" id="KW-1185">Reference proteome</keyword>
<feature type="compositionally biased region" description="Acidic residues" evidence="1">
    <location>
        <begin position="52"/>
        <end position="70"/>
    </location>
</feature>
<dbReference type="AlphaFoldDB" id="A0A1E2UH69"/>
<protein>
    <recommendedName>
        <fullName evidence="4">Cadherin domain-containing protein</fullName>
    </recommendedName>
</protein>
<organism evidence="2 3">
    <name type="scientific">Candidatus Thiodiazotropha endoloripes</name>
    <dbReference type="NCBI Taxonomy" id="1818881"/>
    <lineage>
        <taxon>Bacteria</taxon>
        <taxon>Pseudomonadati</taxon>
        <taxon>Pseudomonadota</taxon>
        <taxon>Gammaproteobacteria</taxon>
        <taxon>Chromatiales</taxon>
        <taxon>Sedimenticolaceae</taxon>
        <taxon>Candidatus Thiodiazotropha</taxon>
    </lineage>
</organism>
<evidence type="ECO:0000313" key="2">
    <source>
        <dbReference type="EMBL" id="ODB91974.1"/>
    </source>
</evidence>
<feature type="region of interest" description="Disordered" evidence="1">
    <location>
        <begin position="52"/>
        <end position="125"/>
    </location>
</feature>